<evidence type="ECO:0000313" key="3">
    <source>
        <dbReference type="EMBL" id="AMJ78272.1"/>
    </source>
</evidence>
<keyword evidence="2" id="KW-0808">Transferase</keyword>
<dbReference type="NCBIfam" id="TIGR00696">
    <property type="entry name" value="wecG_tagA_cpsF"/>
    <property type="match status" value="1"/>
</dbReference>
<reference evidence="3 4" key="1">
    <citation type="submission" date="2015-12" db="EMBL/GenBank/DDBJ databases">
        <title>Intraspecies pangenome expansion in the marine bacterium Alteromonas.</title>
        <authorList>
            <person name="Lopez-Perez M."/>
            <person name="Rodriguez-Valera F."/>
        </authorList>
    </citation>
    <scope>NUCLEOTIDE SEQUENCE [LARGE SCALE GENOMIC DNA]</scope>
    <source>
        <strain evidence="3 4">UM8</strain>
    </source>
</reference>
<dbReference type="CDD" id="cd06533">
    <property type="entry name" value="Glyco_transf_WecG_TagA"/>
    <property type="match status" value="1"/>
</dbReference>
<dbReference type="RefSeq" id="WP_015066909.1">
    <property type="nucleotide sequence ID" value="NZ_CAXGIV010000002.1"/>
</dbReference>
<dbReference type="GO" id="GO:0016758">
    <property type="term" value="F:hexosyltransferase activity"/>
    <property type="evidence" value="ECO:0007669"/>
    <property type="project" value="TreeGrafter"/>
</dbReference>
<evidence type="ECO:0000256" key="1">
    <source>
        <dbReference type="ARBA" id="ARBA00022676"/>
    </source>
</evidence>
<evidence type="ECO:0000313" key="4">
    <source>
        <dbReference type="Proteomes" id="UP000061468"/>
    </source>
</evidence>
<accession>A0AAC8XJ34</accession>
<dbReference type="PANTHER" id="PTHR34136">
    <property type="match status" value="1"/>
</dbReference>
<dbReference type="Pfam" id="PF03808">
    <property type="entry name" value="Glyco_tran_WecG"/>
    <property type="match status" value="1"/>
</dbReference>
<organism evidence="3 4">
    <name type="scientific">Alteromonas mediterranea</name>
    <dbReference type="NCBI Taxonomy" id="314275"/>
    <lineage>
        <taxon>Bacteria</taxon>
        <taxon>Pseudomonadati</taxon>
        <taxon>Pseudomonadota</taxon>
        <taxon>Gammaproteobacteria</taxon>
        <taxon>Alteromonadales</taxon>
        <taxon>Alteromonadaceae</taxon>
        <taxon>Alteromonas/Salinimonas group</taxon>
        <taxon>Alteromonas</taxon>
    </lineage>
</organism>
<keyword evidence="1" id="KW-0328">Glycosyltransferase</keyword>
<protein>
    <recommendedName>
        <fullName evidence="5">Glycosyltransferase</fullName>
    </recommendedName>
</protein>
<proteinExistence type="predicted"/>
<sequence>MKSIASKITPAKTELQAITLTEKELRKDQVSVISFINAHAYTMANSDNKFKNCLLGADLLFRDGIGAKILLKKYGMPVGYNANGTDLIPLILDRFKGKSVCFIGTESPYIEQAASIYKSNGHNVKAFIDGFQSNEKMFEFVEAYQPEILILGMGMPKQEYFSALLQRNYEKPLVVVNGGAIFDFIANRFTRAPSIFRRLNLEWLYRLMNEPIRLFNRYAIGIPKFFWILRKNMKQERLG</sequence>
<name>A0AAC8XJ34_9ALTE</name>
<dbReference type="InterPro" id="IPR004629">
    <property type="entry name" value="WecG_TagA_CpsF"/>
</dbReference>
<dbReference type="EMBL" id="CP013928">
    <property type="protein sequence ID" value="AMJ78272.1"/>
    <property type="molecule type" value="Genomic_DNA"/>
</dbReference>
<gene>
    <name evidence="3" type="ORF">AV942_08210</name>
</gene>
<dbReference type="Proteomes" id="UP000061468">
    <property type="component" value="Chromosome"/>
</dbReference>
<evidence type="ECO:0000256" key="2">
    <source>
        <dbReference type="ARBA" id="ARBA00022679"/>
    </source>
</evidence>
<dbReference type="PANTHER" id="PTHR34136:SF1">
    <property type="entry name" value="UDP-N-ACETYL-D-MANNOSAMINURONIC ACID TRANSFERASE"/>
    <property type="match status" value="1"/>
</dbReference>
<dbReference type="AlphaFoldDB" id="A0AAC8XJ34"/>
<evidence type="ECO:0008006" key="5">
    <source>
        <dbReference type="Google" id="ProtNLM"/>
    </source>
</evidence>